<dbReference type="STRING" id="205917.A0A4Y9YWS8"/>
<feature type="transmembrane region" description="Helical" evidence="2">
    <location>
        <begin position="93"/>
        <end position="116"/>
    </location>
</feature>
<feature type="transmembrane region" description="Helical" evidence="2">
    <location>
        <begin position="203"/>
        <end position="226"/>
    </location>
</feature>
<feature type="compositionally biased region" description="Basic and acidic residues" evidence="1">
    <location>
        <begin position="305"/>
        <end position="323"/>
    </location>
</feature>
<gene>
    <name evidence="4" type="ORF">EVG20_g4331</name>
</gene>
<accession>A0A4Y9YWS8</accession>
<dbReference type="EMBL" id="SEOQ01000220">
    <property type="protein sequence ID" value="TFY66765.1"/>
    <property type="molecule type" value="Genomic_DNA"/>
</dbReference>
<evidence type="ECO:0000256" key="1">
    <source>
        <dbReference type="SAM" id="MobiDB-lite"/>
    </source>
</evidence>
<feature type="transmembrane region" description="Helical" evidence="2">
    <location>
        <begin position="163"/>
        <end position="183"/>
    </location>
</feature>
<dbReference type="Proteomes" id="UP000298327">
    <property type="component" value="Unassembled WGS sequence"/>
</dbReference>
<protein>
    <recommendedName>
        <fullName evidence="3">DUF6534 domain-containing protein</fullName>
    </recommendedName>
</protein>
<organism evidence="4 5">
    <name type="scientific">Dentipellis fragilis</name>
    <dbReference type="NCBI Taxonomy" id="205917"/>
    <lineage>
        <taxon>Eukaryota</taxon>
        <taxon>Fungi</taxon>
        <taxon>Dikarya</taxon>
        <taxon>Basidiomycota</taxon>
        <taxon>Agaricomycotina</taxon>
        <taxon>Agaricomycetes</taxon>
        <taxon>Russulales</taxon>
        <taxon>Hericiaceae</taxon>
        <taxon>Dentipellis</taxon>
    </lineage>
</organism>
<dbReference type="AlphaFoldDB" id="A0A4Y9YWS8"/>
<dbReference type="PANTHER" id="PTHR40465:SF1">
    <property type="entry name" value="DUF6534 DOMAIN-CONTAINING PROTEIN"/>
    <property type="match status" value="1"/>
</dbReference>
<proteinExistence type="predicted"/>
<feature type="transmembrane region" description="Helical" evidence="2">
    <location>
        <begin position="123"/>
        <end position="143"/>
    </location>
</feature>
<keyword evidence="5" id="KW-1185">Reference proteome</keyword>
<sequence>MSAPAAAIPSLNDTMGVTFIGVVLAAVLYGACCLQTWSYYREYPGDPQRIKVLVFIVWLCDTIHQILITHAIYTYLVTNFFNPAFLNVLEWSIIVEVLFNSFTAIIVQTFFVMRIYTLSNKNYFLVVPVMILVVAQFAAYLVYVTKALQMNSFVPQLATLKNLTLSINAITAATDVAIAAILCSLLHGSRTGFRRSDTMINKLMLWTVNTGLLTSVDAACALATHAALPNTFVYICFFFLLGRLYSNSLLGTLNARKTIRPDTSQDESISLGIGFSRSRATTGAVHPSGQNGIAINVNMTKEYSKDPDFSSHSHPESQLDAKVDPQSFHEAL</sequence>
<reference evidence="4 5" key="1">
    <citation type="submission" date="2019-02" db="EMBL/GenBank/DDBJ databases">
        <title>Genome sequencing of the rare red list fungi Dentipellis fragilis.</title>
        <authorList>
            <person name="Buettner E."/>
            <person name="Kellner H."/>
        </authorList>
    </citation>
    <scope>NUCLEOTIDE SEQUENCE [LARGE SCALE GENOMIC DNA]</scope>
    <source>
        <strain evidence="4 5">DSM 105465</strain>
    </source>
</reference>
<feature type="transmembrane region" description="Helical" evidence="2">
    <location>
        <begin position="232"/>
        <end position="250"/>
    </location>
</feature>
<evidence type="ECO:0000313" key="5">
    <source>
        <dbReference type="Proteomes" id="UP000298327"/>
    </source>
</evidence>
<dbReference type="Pfam" id="PF20152">
    <property type="entry name" value="DUF6534"/>
    <property type="match status" value="1"/>
</dbReference>
<feature type="transmembrane region" description="Helical" evidence="2">
    <location>
        <begin position="19"/>
        <end position="40"/>
    </location>
</feature>
<dbReference type="OrthoDB" id="3263055at2759"/>
<dbReference type="PANTHER" id="PTHR40465">
    <property type="entry name" value="CHROMOSOME 1, WHOLE GENOME SHOTGUN SEQUENCE"/>
    <property type="match status" value="1"/>
</dbReference>
<evidence type="ECO:0000313" key="4">
    <source>
        <dbReference type="EMBL" id="TFY66765.1"/>
    </source>
</evidence>
<evidence type="ECO:0000256" key="2">
    <source>
        <dbReference type="SAM" id="Phobius"/>
    </source>
</evidence>
<name>A0A4Y9YWS8_9AGAM</name>
<comment type="caution">
    <text evidence="4">The sequence shown here is derived from an EMBL/GenBank/DDBJ whole genome shotgun (WGS) entry which is preliminary data.</text>
</comment>
<feature type="domain" description="DUF6534" evidence="3">
    <location>
        <begin position="171"/>
        <end position="257"/>
    </location>
</feature>
<evidence type="ECO:0000259" key="3">
    <source>
        <dbReference type="Pfam" id="PF20152"/>
    </source>
</evidence>
<keyword evidence="2" id="KW-1133">Transmembrane helix</keyword>
<feature type="transmembrane region" description="Helical" evidence="2">
    <location>
        <begin position="52"/>
        <end position="73"/>
    </location>
</feature>
<dbReference type="InterPro" id="IPR045339">
    <property type="entry name" value="DUF6534"/>
</dbReference>
<feature type="region of interest" description="Disordered" evidence="1">
    <location>
        <begin position="305"/>
        <end position="332"/>
    </location>
</feature>
<keyword evidence="2" id="KW-0472">Membrane</keyword>
<keyword evidence="2" id="KW-0812">Transmembrane</keyword>